<keyword evidence="3" id="KW-1133">Transmembrane helix</keyword>
<evidence type="ECO:0000259" key="4">
    <source>
        <dbReference type="PROSITE" id="PS51175"/>
    </source>
</evidence>
<organism evidence="5 6">
    <name type="scientific">Actinoplanes couchii</name>
    <dbReference type="NCBI Taxonomy" id="403638"/>
    <lineage>
        <taxon>Bacteria</taxon>
        <taxon>Bacillati</taxon>
        <taxon>Actinomycetota</taxon>
        <taxon>Actinomycetes</taxon>
        <taxon>Micromonosporales</taxon>
        <taxon>Micromonosporaceae</taxon>
        <taxon>Actinoplanes</taxon>
    </lineage>
</organism>
<evidence type="ECO:0000256" key="2">
    <source>
        <dbReference type="SAM" id="MobiDB-lite"/>
    </source>
</evidence>
<dbReference type="Gene3D" id="2.60.120.260">
    <property type="entry name" value="Galactose-binding domain-like"/>
    <property type="match status" value="1"/>
</dbReference>
<dbReference type="SUPFAM" id="SSF49785">
    <property type="entry name" value="Galactose-binding domain-like"/>
    <property type="match status" value="1"/>
</dbReference>
<proteinExistence type="predicted"/>
<feature type="domain" description="CBM6" evidence="4">
    <location>
        <begin position="81"/>
        <end position="209"/>
    </location>
</feature>
<gene>
    <name evidence="5" type="ORF">Aco03nite_020980</name>
</gene>
<feature type="transmembrane region" description="Helical" evidence="3">
    <location>
        <begin position="21"/>
        <end position="39"/>
    </location>
</feature>
<evidence type="ECO:0000313" key="5">
    <source>
        <dbReference type="EMBL" id="GID53694.1"/>
    </source>
</evidence>
<feature type="region of interest" description="Disordered" evidence="2">
    <location>
        <begin position="47"/>
        <end position="78"/>
    </location>
</feature>
<dbReference type="InterPro" id="IPR006584">
    <property type="entry name" value="Cellulose-bd_IV"/>
</dbReference>
<reference evidence="5 6" key="1">
    <citation type="submission" date="2021-01" db="EMBL/GenBank/DDBJ databases">
        <title>Whole genome shotgun sequence of Actinoplanes couchii NBRC 106145.</title>
        <authorList>
            <person name="Komaki H."/>
            <person name="Tamura T."/>
        </authorList>
    </citation>
    <scope>NUCLEOTIDE SEQUENCE [LARGE SCALE GENOMIC DNA]</scope>
    <source>
        <strain evidence="5 6">NBRC 106145</strain>
    </source>
</reference>
<dbReference type="RefSeq" id="WP_239145048.1">
    <property type="nucleotide sequence ID" value="NZ_BAAAQE010000001.1"/>
</dbReference>
<dbReference type="EMBL" id="BOMG01000032">
    <property type="protein sequence ID" value="GID53694.1"/>
    <property type="molecule type" value="Genomic_DNA"/>
</dbReference>
<evidence type="ECO:0000313" key="6">
    <source>
        <dbReference type="Proteomes" id="UP000612282"/>
    </source>
</evidence>
<dbReference type="Proteomes" id="UP000612282">
    <property type="component" value="Unassembled WGS sequence"/>
</dbReference>
<dbReference type="CDD" id="cd04084">
    <property type="entry name" value="CBM6_xylanase-like"/>
    <property type="match status" value="1"/>
</dbReference>
<keyword evidence="3" id="KW-0812">Transmembrane</keyword>
<keyword evidence="1" id="KW-0732">Signal</keyword>
<dbReference type="PROSITE" id="PS51175">
    <property type="entry name" value="CBM6"/>
    <property type="match status" value="1"/>
</dbReference>
<dbReference type="Pfam" id="PF03422">
    <property type="entry name" value="CBM_6"/>
    <property type="match status" value="1"/>
</dbReference>
<protein>
    <recommendedName>
        <fullName evidence="4">CBM6 domain-containing protein</fullName>
    </recommendedName>
</protein>
<keyword evidence="3" id="KW-0472">Membrane</keyword>
<sequence>MDQPSPSVYRTKSWKTRQRTLVMLGVLVLVLIGYLIGRWQDEPDPVAAATPAPSAPVSPSASPSPSESVSPSPSLSPTEYAVLQAESASELAGIDKQDTSDEGGGQNVGWINRDDHLRFDNFDFGAVPATKVAIRVASGAGTTGRLQVRLDSRDSDPVGELSISNTGDWQAWRTDTAVLTPVTGVHTVFITFSSDEDAEFVSLNWLKFQH</sequence>
<comment type="caution">
    <text evidence="5">The sequence shown here is derived from an EMBL/GenBank/DDBJ whole genome shotgun (WGS) entry which is preliminary data.</text>
</comment>
<evidence type="ECO:0000256" key="1">
    <source>
        <dbReference type="ARBA" id="ARBA00022729"/>
    </source>
</evidence>
<evidence type="ECO:0000256" key="3">
    <source>
        <dbReference type="SAM" id="Phobius"/>
    </source>
</evidence>
<dbReference type="InterPro" id="IPR005084">
    <property type="entry name" value="CBM6"/>
</dbReference>
<feature type="compositionally biased region" description="Low complexity" evidence="2">
    <location>
        <begin position="47"/>
        <end position="77"/>
    </location>
</feature>
<accession>A0ABQ3X5A7</accession>
<keyword evidence="6" id="KW-1185">Reference proteome</keyword>
<name>A0ABQ3X5A7_9ACTN</name>
<dbReference type="InterPro" id="IPR008979">
    <property type="entry name" value="Galactose-bd-like_sf"/>
</dbReference>
<dbReference type="SMART" id="SM00606">
    <property type="entry name" value="CBD_IV"/>
    <property type="match status" value="1"/>
</dbReference>